<dbReference type="InterPro" id="IPR000210">
    <property type="entry name" value="BTB/POZ_dom"/>
</dbReference>
<organism evidence="5 6">
    <name type="scientific">Hypsibius exemplaris</name>
    <name type="common">Freshwater tardigrade</name>
    <dbReference type="NCBI Taxonomy" id="2072580"/>
    <lineage>
        <taxon>Eukaryota</taxon>
        <taxon>Metazoa</taxon>
        <taxon>Ecdysozoa</taxon>
        <taxon>Tardigrada</taxon>
        <taxon>Eutardigrada</taxon>
        <taxon>Parachela</taxon>
        <taxon>Hypsibioidea</taxon>
        <taxon>Hypsibiidae</taxon>
        <taxon>Hypsibius</taxon>
    </lineage>
</organism>
<accession>A0A1W0WUF7</accession>
<name>A0A1W0WUF7_HYPEX</name>
<dbReference type="SMART" id="SM00875">
    <property type="entry name" value="BACK"/>
    <property type="match status" value="1"/>
</dbReference>
<feature type="region of interest" description="Disordered" evidence="3">
    <location>
        <begin position="1"/>
        <end position="51"/>
    </location>
</feature>
<evidence type="ECO:0000313" key="6">
    <source>
        <dbReference type="Proteomes" id="UP000192578"/>
    </source>
</evidence>
<dbReference type="Gene3D" id="3.30.710.10">
    <property type="entry name" value="Potassium Channel Kv1.1, Chain A"/>
    <property type="match status" value="1"/>
</dbReference>
<dbReference type="Proteomes" id="UP000192578">
    <property type="component" value="Unassembled WGS sequence"/>
</dbReference>
<dbReference type="PANTHER" id="PTHR45632:SF3">
    <property type="entry name" value="KELCH-LIKE PROTEIN 32"/>
    <property type="match status" value="1"/>
</dbReference>
<proteinExistence type="predicted"/>
<gene>
    <name evidence="5" type="ORF">BV898_07224</name>
</gene>
<dbReference type="PANTHER" id="PTHR45632">
    <property type="entry name" value="LD33804P"/>
    <property type="match status" value="1"/>
</dbReference>
<keyword evidence="2" id="KW-0677">Repeat</keyword>
<feature type="compositionally biased region" description="Polar residues" evidence="3">
    <location>
        <begin position="361"/>
        <end position="370"/>
    </location>
</feature>
<dbReference type="AlphaFoldDB" id="A0A1W0WUF7"/>
<dbReference type="SMART" id="SM00225">
    <property type="entry name" value="BTB"/>
    <property type="match status" value="1"/>
</dbReference>
<dbReference type="EMBL" id="MTYJ01000046">
    <property type="protein sequence ID" value="OQV18787.1"/>
    <property type="molecule type" value="Genomic_DNA"/>
</dbReference>
<keyword evidence="1" id="KW-0880">Kelch repeat</keyword>
<comment type="caution">
    <text evidence="5">The sequence shown here is derived from an EMBL/GenBank/DDBJ whole genome shotgun (WGS) entry which is preliminary data.</text>
</comment>
<protein>
    <submittedName>
        <fullName evidence="5">Kelch-like protein 5</fullName>
    </submittedName>
</protein>
<feature type="domain" description="BTB" evidence="4">
    <location>
        <begin position="109"/>
        <end position="172"/>
    </location>
</feature>
<dbReference type="Pfam" id="PF07707">
    <property type="entry name" value="BACK"/>
    <property type="match status" value="1"/>
</dbReference>
<evidence type="ECO:0000256" key="3">
    <source>
        <dbReference type="SAM" id="MobiDB-lite"/>
    </source>
</evidence>
<evidence type="ECO:0000313" key="5">
    <source>
        <dbReference type="EMBL" id="OQV18787.1"/>
    </source>
</evidence>
<feature type="compositionally biased region" description="Basic residues" evidence="3">
    <location>
        <begin position="388"/>
        <end position="400"/>
    </location>
</feature>
<dbReference type="Pfam" id="PF00651">
    <property type="entry name" value="BTB"/>
    <property type="match status" value="1"/>
</dbReference>
<dbReference type="PROSITE" id="PS50097">
    <property type="entry name" value="BTB"/>
    <property type="match status" value="1"/>
</dbReference>
<evidence type="ECO:0000259" key="4">
    <source>
        <dbReference type="PROSITE" id="PS50097"/>
    </source>
</evidence>
<reference evidence="6" key="1">
    <citation type="submission" date="2017-01" db="EMBL/GenBank/DDBJ databases">
        <title>Comparative genomics of anhydrobiosis in the tardigrade Hypsibius dujardini.</title>
        <authorList>
            <person name="Yoshida Y."/>
            <person name="Koutsovoulos G."/>
            <person name="Laetsch D."/>
            <person name="Stevens L."/>
            <person name="Kumar S."/>
            <person name="Horikawa D."/>
            <person name="Ishino K."/>
            <person name="Komine S."/>
            <person name="Tomita M."/>
            <person name="Blaxter M."/>
            <person name="Arakawa K."/>
        </authorList>
    </citation>
    <scope>NUCLEOTIDE SEQUENCE [LARGE SCALE GENOMIC DNA]</scope>
    <source>
        <strain evidence="6">Z151</strain>
    </source>
</reference>
<evidence type="ECO:0000256" key="1">
    <source>
        <dbReference type="ARBA" id="ARBA00022441"/>
    </source>
</evidence>
<dbReference type="Gene3D" id="1.25.40.420">
    <property type="match status" value="1"/>
</dbReference>
<dbReference type="SUPFAM" id="SSF54695">
    <property type="entry name" value="POZ domain"/>
    <property type="match status" value="1"/>
</dbReference>
<keyword evidence="6" id="KW-1185">Reference proteome</keyword>
<feature type="region of interest" description="Disordered" evidence="3">
    <location>
        <begin position="342"/>
        <end position="400"/>
    </location>
</feature>
<evidence type="ECO:0000256" key="2">
    <source>
        <dbReference type="ARBA" id="ARBA00022737"/>
    </source>
</evidence>
<dbReference type="OrthoDB" id="6350321at2759"/>
<sequence>MSSNNSPRDRSGQKSPGHPSSRKAAQPNSLPQVHRLSDVPHNPPPYHHDSAVHVGSQIKADEDAGKDKIKTYSLEALAGLSATLPTDRRSHLAVTGKQLLHAWRNNKFCDIVLKADHSLFHAHLEVFVAFTDYFAEIPAERKLLQINLGDVKPDDAATVLKYLYFGELQANAENIYGVWMIAKALKVHDIVAACAGFIDRLLAPRNLIYVLEFCEAKNIQDLYVAAYDRFILTFEEQTRDEAFLEWNVEKVARLLGCDDLKIKTELDLYVVMKRWIDHRRPERMTQLEHLVELIRFAHMTRDEIVQCTLMDPSFLEVRKVKELLATANWYITMQQSGRHWSEFQLPKPRHPPRKGLPESRAASQLVSAKPQSPAVVQLGEPLSPPAPRPRKDKLHTKTIS</sequence>
<dbReference type="InterPro" id="IPR011705">
    <property type="entry name" value="BACK"/>
</dbReference>
<dbReference type="InterPro" id="IPR011333">
    <property type="entry name" value="SKP1/BTB/POZ_sf"/>
</dbReference>